<dbReference type="STRING" id="569882.SAMN04490248_1598"/>
<dbReference type="RefSeq" id="WP_245729572.1">
    <property type="nucleotide sequence ID" value="NZ_FODS01000059.1"/>
</dbReference>
<reference evidence="3 4" key="1">
    <citation type="submission" date="2016-10" db="EMBL/GenBank/DDBJ databases">
        <authorList>
            <person name="de Groot N.N."/>
        </authorList>
    </citation>
    <scope>NUCLEOTIDE SEQUENCE [LARGE SCALE GENOMIC DNA]</scope>
    <source>
        <strain evidence="3 4">DSM 27842</strain>
    </source>
</reference>
<dbReference type="InterPro" id="IPR001466">
    <property type="entry name" value="Beta-lactam-related"/>
</dbReference>
<keyword evidence="4" id="KW-1185">Reference proteome</keyword>
<dbReference type="Pfam" id="PF00144">
    <property type="entry name" value="Beta-lactamase"/>
    <property type="match status" value="1"/>
</dbReference>
<dbReference type="InterPro" id="IPR012338">
    <property type="entry name" value="Beta-lactam/transpept-like"/>
</dbReference>
<feature type="domain" description="Beta-lactamase-related" evidence="2">
    <location>
        <begin position="34"/>
        <end position="115"/>
    </location>
</feature>
<feature type="chain" id="PRO_5011628849" evidence="1">
    <location>
        <begin position="23"/>
        <end position="128"/>
    </location>
</feature>
<feature type="signal peptide" evidence="1">
    <location>
        <begin position="1"/>
        <end position="22"/>
    </location>
</feature>
<gene>
    <name evidence="3" type="ORF">SAMN04490248_1598</name>
</gene>
<dbReference type="Gene3D" id="3.40.710.10">
    <property type="entry name" value="DD-peptidase/beta-lactamase superfamily"/>
    <property type="match status" value="1"/>
</dbReference>
<evidence type="ECO:0000256" key="1">
    <source>
        <dbReference type="SAM" id="SignalP"/>
    </source>
</evidence>
<accession>A0A1H8WF62</accession>
<name>A0A1H8WF62_9RHOB</name>
<evidence type="ECO:0000313" key="3">
    <source>
        <dbReference type="EMBL" id="SEP26300.1"/>
    </source>
</evidence>
<dbReference type="EMBL" id="FODS01000059">
    <property type="protein sequence ID" value="SEP26300.1"/>
    <property type="molecule type" value="Genomic_DNA"/>
</dbReference>
<dbReference type="Proteomes" id="UP000198893">
    <property type="component" value="Unassembled WGS sequence"/>
</dbReference>
<organism evidence="3 4">
    <name type="scientific">Salinihabitans flavidus</name>
    <dbReference type="NCBI Taxonomy" id="569882"/>
    <lineage>
        <taxon>Bacteria</taxon>
        <taxon>Pseudomonadati</taxon>
        <taxon>Pseudomonadota</taxon>
        <taxon>Alphaproteobacteria</taxon>
        <taxon>Rhodobacterales</taxon>
        <taxon>Roseobacteraceae</taxon>
        <taxon>Salinihabitans</taxon>
    </lineage>
</organism>
<proteinExistence type="predicted"/>
<protein>
    <submittedName>
        <fullName evidence="3">Beta-lactamase</fullName>
    </submittedName>
</protein>
<sequence length="128" mass="13072">MCKIIVAAGMIAIVSAVTPARAQGATDLSARLEATLEVVQGRYGFLGATVAIVLPDGTVATAATGLADVENLRAMTPETLMLAASIGKTFVAATVLALESEGLLSCADLLADHLGNRPWFGDLPNAHP</sequence>
<evidence type="ECO:0000259" key="2">
    <source>
        <dbReference type="Pfam" id="PF00144"/>
    </source>
</evidence>
<dbReference type="AlphaFoldDB" id="A0A1H8WF62"/>
<keyword evidence="1" id="KW-0732">Signal</keyword>
<evidence type="ECO:0000313" key="4">
    <source>
        <dbReference type="Proteomes" id="UP000198893"/>
    </source>
</evidence>
<dbReference type="SUPFAM" id="SSF56601">
    <property type="entry name" value="beta-lactamase/transpeptidase-like"/>
    <property type="match status" value="1"/>
</dbReference>